<keyword evidence="2" id="KW-0808">Transferase</keyword>
<keyword evidence="2" id="KW-0032">Aminotransferase</keyword>
<dbReference type="InterPro" id="IPR015424">
    <property type="entry name" value="PyrdxlP-dep_Trfase"/>
</dbReference>
<dbReference type="Pfam" id="PF00155">
    <property type="entry name" value="Aminotran_1_2"/>
    <property type="match status" value="1"/>
</dbReference>
<dbReference type="PANTHER" id="PTHR46577">
    <property type="entry name" value="HTH-TYPE TRANSCRIPTIONAL REGULATORY PROTEIN GABR"/>
    <property type="match status" value="1"/>
</dbReference>
<feature type="domain" description="Aminotransferase class I/classII large" evidence="1">
    <location>
        <begin position="13"/>
        <end position="209"/>
    </location>
</feature>
<accession>A0A1G6GRF3</accession>
<dbReference type="GO" id="GO:0030170">
    <property type="term" value="F:pyridoxal phosphate binding"/>
    <property type="evidence" value="ECO:0007669"/>
    <property type="project" value="InterPro"/>
</dbReference>
<dbReference type="Proteomes" id="UP000242501">
    <property type="component" value="Unassembled WGS sequence"/>
</dbReference>
<dbReference type="RefSeq" id="WP_092746735.1">
    <property type="nucleotide sequence ID" value="NZ_FMYL01000002.1"/>
</dbReference>
<proteinExistence type="predicted"/>
<dbReference type="CDD" id="cd00609">
    <property type="entry name" value="AAT_like"/>
    <property type="match status" value="1"/>
</dbReference>
<dbReference type="InterPro" id="IPR051446">
    <property type="entry name" value="HTH_trans_reg/aminotransferase"/>
</dbReference>
<dbReference type="InterPro" id="IPR015421">
    <property type="entry name" value="PyrdxlP-dep_Trfase_major"/>
</dbReference>
<dbReference type="GO" id="GO:0008483">
    <property type="term" value="F:transaminase activity"/>
    <property type="evidence" value="ECO:0007669"/>
    <property type="project" value="UniProtKB-KW"/>
</dbReference>
<evidence type="ECO:0000313" key="3">
    <source>
        <dbReference type="Proteomes" id="UP000242501"/>
    </source>
</evidence>
<dbReference type="InterPro" id="IPR004839">
    <property type="entry name" value="Aminotransferase_I/II_large"/>
</dbReference>
<dbReference type="OrthoDB" id="9802328at2"/>
<reference evidence="3" key="1">
    <citation type="submission" date="2016-09" db="EMBL/GenBank/DDBJ databases">
        <authorList>
            <person name="Varghese N."/>
            <person name="Submissions S."/>
        </authorList>
    </citation>
    <scope>NUCLEOTIDE SEQUENCE [LARGE SCALE GENOMIC DNA]</scope>
    <source>
        <strain evidence="3">ANC 4422</strain>
    </source>
</reference>
<dbReference type="Gene3D" id="3.40.640.10">
    <property type="entry name" value="Type I PLP-dependent aspartate aminotransferase-like (Major domain)"/>
    <property type="match status" value="1"/>
</dbReference>
<evidence type="ECO:0000313" key="2">
    <source>
        <dbReference type="EMBL" id="SDB84315.1"/>
    </source>
</evidence>
<keyword evidence="3" id="KW-1185">Reference proteome</keyword>
<dbReference type="PANTHER" id="PTHR46577:SF2">
    <property type="entry name" value="TRANSCRIPTIONAL REGULATORY PROTEIN"/>
    <property type="match status" value="1"/>
</dbReference>
<name>A0A1G6GRF3_9GAMM</name>
<dbReference type="SUPFAM" id="SSF53383">
    <property type="entry name" value="PLP-dependent transferases"/>
    <property type="match status" value="1"/>
</dbReference>
<organism evidence="2 3">
    <name type="scientific">Acinetobacter boissieri</name>
    <dbReference type="NCBI Taxonomy" id="1219383"/>
    <lineage>
        <taxon>Bacteria</taxon>
        <taxon>Pseudomonadati</taxon>
        <taxon>Pseudomonadota</taxon>
        <taxon>Gammaproteobacteria</taxon>
        <taxon>Moraxellales</taxon>
        <taxon>Moraxellaceae</taxon>
        <taxon>Acinetobacter</taxon>
    </lineage>
</organism>
<dbReference type="EMBL" id="FMYL01000002">
    <property type="protein sequence ID" value="SDB84315.1"/>
    <property type="molecule type" value="Genomic_DNA"/>
</dbReference>
<evidence type="ECO:0000259" key="1">
    <source>
        <dbReference type="Pfam" id="PF00155"/>
    </source>
</evidence>
<protein>
    <submittedName>
        <fullName evidence="2">Aminotransferase class I and II</fullName>
    </submittedName>
</protein>
<gene>
    <name evidence="2" type="ORF">SAMN05421733_10233</name>
</gene>
<dbReference type="InterPro" id="IPR015422">
    <property type="entry name" value="PyrdxlP-dep_Trfase_small"/>
</dbReference>
<dbReference type="AlphaFoldDB" id="A0A1G6GRF3"/>
<dbReference type="Gene3D" id="3.90.1150.10">
    <property type="entry name" value="Aspartate Aminotransferase, domain 1"/>
    <property type="match status" value="1"/>
</dbReference>
<dbReference type="STRING" id="1219383.SAMN05421733_10233"/>
<sequence length="231" mass="26469">MKHSPKLYITNSGIHNPTGTSINISTAHKILKIAEEHNVLIVEDDVYSDFERVPTPKYAFLSDFEHVIQISSFSKSLSASFRCGYIVAKSEYIEILAKIKIASNFNSSQLNAVLVHNTLKDAQYRRYLEYMQHRLNDARYYTVHQLKGLGIEPWIIPKSGMFLWCELPQGISANALAKSCREDHLILVAGTVFSRAKSADQFIRFNVSHCLDQHIFDVLKKHMTRLRERVV</sequence>